<reference evidence="8 9" key="1">
    <citation type="submission" date="2016-07" db="EMBL/GenBank/DDBJ databases">
        <authorList>
            <person name="Lefevre C.T."/>
        </authorList>
    </citation>
    <scope>NUCLEOTIDE SEQUENCE [LARGE SCALE GENOMIC DNA]</scope>
    <source>
        <strain evidence="8">PR1</strain>
    </source>
</reference>
<dbReference type="InterPro" id="IPR039425">
    <property type="entry name" value="RNA_pol_sigma-70-like"/>
</dbReference>
<keyword evidence="2" id="KW-0805">Transcription regulation</keyword>
<dbReference type="GO" id="GO:0006352">
    <property type="term" value="P:DNA-templated transcription initiation"/>
    <property type="evidence" value="ECO:0007669"/>
    <property type="project" value="InterPro"/>
</dbReference>
<dbReference type="Pfam" id="PF08281">
    <property type="entry name" value="Sigma70_r4_2"/>
    <property type="match status" value="1"/>
</dbReference>
<accession>A0A1C3RK03</accession>
<dbReference type="STRING" id="1867952.MTBPR1_60108"/>
<dbReference type="Proteomes" id="UP000231658">
    <property type="component" value="Unassembled WGS sequence"/>
</dbReference>
<dbReference type="InterPro" id="IPR007627">
    <property type="entry name" value="RNA_pol_sigma70_r2"/>
</dbReference>
<name>A0A1C3RK03_9PROT</name>
<keyword evidence="3" id="KW-0731">Sigma factor</keyword>
<gene>
    <name evidence="8" type="ORF">MTBPR1_60108</name>
</gene>
<dbReference type="AlphaFoldDB" id="A0A1C3RK03"/>
<dbReference type="Gene3D" id="1.10.10.10">
    <property type="entry name" value="Winged helix-like DNA-binding domain superfamily/Winged helix DNA-binding domain"/>
    <property type="match status" value="1"/>
</dbReference>
<dbReference type="OrthoDB" id="9780326at2"/>
<dbReference type="GO" id="GO:0003677">
    <property type="term" value="F:DNA binding"/>
    <property type="evidence" value="ECO:0007669"/>
    <property type="project" value="UniProtKB-KW"/>
</dbReference>
<dbReference type="GO" id="GO:0016987">
    <property type="term" value="F:sigma factor activity"/>
    <property type="evidence" value="ECO:0007669"/>
    <property type="project" value="UniProtKB-KW"/>
</dbReference>
<dbReference type="InterPro" id="IPR013324">
    <property type="entry name" value="RNA_pol_sigma_r3/r4-like"/>
</dbReference>
<proteinExistence type="inferred from homology"/>
<dbReference type="InterPro" id="IPR014284">
    <property type="entry name" value="RNA_pol_sigma-70_dom"/>
</dbReference>
<evidence type="ECO:0000259" key="6">
    <source>
        <dbReference type="Pfam" id="PF04542"/>
    </source>
</evidence>
<comment type="similarity">
    <text evidence="1">Belongs to the sigma-70 factor family. ECF subfamily.</text>
</comment>
<protein>
    <submittedName>
        <fullName evidence="8">RNA polymerase sigma factor</fullName>
    </submittedName>
</protein>
<evidence type="ECO:0000256" key="3">
    <source>
        <dbReference type="ARBA" id="ARBA00023082"/>
    </source>
</evidence>
<dbReference type="InterPro" id="IPR013325">
    <property type="entry name" value="RNA_pol_sigma_r2"/>
</dbReference>
<dbReference type="RefSeq" id="WP_069189613.1">
    <property type="nucleotide sequence ID" value="NZ_FLYE01000045.1"/>
</dbReference>
<dbReference type="PANTHER" id="PTHR43133">
    <property type="entry name" value="RNA POLYMERASE ECF-TYPE SIGMA FACTO"/>
    <property type="match status" value="1"/>
</dbReference>
<keyword evidence="9" id="KW-1185">Reference proteome</keyword>
<evidence type="ECO:0000256" key="5">
    <source>
        <dbReference type="ARBA" id="ARBA00023163"/>
    </source>
</evidence>
<dbReference type="Gene3D" id="1.10.1740.10">
    <property type="match status" value="1"/>
</dbReference>
<dbReference type="PANTHER" id="PTHR43133:SF8">
    <property type="entry name" value="RNA POLYMERASE SIGMA FACTOR HI_1459-RELATED"/>
    <property type="match status" value="1"/>
</dbReference>
<evidence type="ECO:0000256" key="2">
    <source>
        <dbReference type="ARBA" id="ARBA00023015"/>
    </source>
</evidence>
<evidence type="ECO:0000313" key="9">
    <source>
        <dbReference type="Proteomes" id="UP000231658"/>
    </source>
</evidence>
<feature type="domain" description="RNA polymerase sigma factor 70 region 4 type 2" evidence="7">
    <location>
        <begin position="127"/>
        <end position="177"/>
    </location>
</feature>
<sequence length="196" mass="22427">MRAAFGDQETDAELLDRLAIGDQKAFHSLIQRHLPYVLKTAERMVGDASNAEDIAQEVMLKLWNKAADWDCDGQAKLKTWLYRVTVNLCIDKYRQIKHLGIEQIEILPSLEKDALSHVHEKQVEEIIRNLFFELTPQQRLVIVLSYYEGLSSAEISEIMELTTGAVTGLLHRARRALKIKLTDLGIEGWADDKNKR</sequence>
<dbReference type="CDD" id="cd06171">
    <property type="entry name" value="Sigma70_r4"/>
    <property type="match status" value="1"/>
</dbReference>
<dbReference type="InterPro" id="IPR013249">
    <property type="entry name" value="RNA_pol_sigma70_r4_t2"/>
</dbReference>
<organism evidence="8 9">
    <name type="scientific">Candidatus Terasakiella magnetica</name>
    <dbReference type="NCBI Taxonomy" id="1867952"/>
    <lineage>
        <taxon>Bacteria</taxon>
        <taxon>Pseudomonadati</taxon>
        <taxon>Pseudomonadota</taxon>
        <taxon>Alphaproteobacteria</taxon>
        <taxon>Rhodospirillales</taxon>
        <taxon>Terasakiellaceae</taxon>
        <taxon>Terasakiella</taxon>
    </lineage>
</organism>
<dbReference type="SUPFAM" id="SSF88946">
    <property type="entry name" value="Sigma2 domain of RNA polymerase sigma factors"/>
    <property type="match status" value="1"/>
</dbReference>
<evidence type="ECO:0000256" key="1">
    <source>
        <dbReference type="ARBA" id="ARBA00010641"/>
    </source>
</evidence>
<keyword evidence="4" id="KW-0238">DNA-binding</keyword>
<dbReference type="Pfam" id="PF04542">
    <property type="entry name" value="Sigma70_r2"/>
    <property type="match status" value="1"/>
</dbReference>
<keyword evidence="5" id="KW-0804">Transcription</keyword>
<dbReference type="NCBIfam" id="TIGR02937">
    <property type="entry name" value="sigma70-ECF"/>
    <property type="match status" value="1"/>
</dbReference>
<evidence type="ECO:0000259" key="7">
    <source>
        <dbReference type="Pfam" id="PF08281"/>
    </source>
</evidence>
<feature type="domain" description="RNA polymerase sigma-70 region 2" evidence="6">
    <location>
        <begin position="29"/>
        <end position="95"/>
    </location>
</feature>
<evidence type="ECO:0000256" key="4">
    <source>
        <dbReference type="ARBA" id="ARBA00023125"/>
    </source>
</evidence>
<dbReference type="EMBL" id="FLYE01000045">
    <property type="protein sequence ID" value="SCA57595.1"/>
    <property type="molecule type" value="Genomic_DNA"/>
</dbReference>
<evidence type="ECO:0000313" key="8">
    <source>
        <dbReference type="EMBL" id="SCA57595.1"/>
    </source>
</evidence>
<dbReference type="SUPFAM" id="SSF88659">
    <property type="entry name" value="Sigma3 and sigma4 domains of RNA polymerase sigma factors"/>
    <property type="match status" value="1"/>
</dbReference>
<dbReference type="InterPro" id="IPR036388">
    <property type="entry name" value="WH-like_DNA-bd_sf"/>
</dbReference>